<dbReference type="GO" id="GO:0004693">
    <property type="term" value="F:cyclin-dependent protein serine/threonine kinase activity"/>
    <property type="evidence" value="ECO:0007669"/>
    <property type="project" value="TreeGrafter"/>
</dbReference>
<sequence length="428" mass="45775">MERYEKRHQLGEGTFGVVHAAFSKQLARLVALKKIRLGASSQGVNFTALREIKLLREICSDPNSASYVVPLLDVFSHKSNIFLVFECMVSDLEAVIKDTSVILSDADIKSYGAMMLAALKYTHAQNVVHRDLKPNNLLISSNGTLKLADFGLARTYGSPNPRLTCQVFATWYRAPELLFGARHYGPAVDVFAAACILGELYNRKPLFPGESNIQQLDRVFGVLGDPHEACWPGVAALPDFVPYKGNAGPSASGTPAFARTVQRIVPRVPDNAAALIARMLAYAPSQRPTCAQALEHAYFTSAPAPTPPAKLALPAAARKRIRDDAAAAGVAPPPAAAPPSTMARPPPSTGVKRARDSGDMISPMPRARLRFSEDAPETAEKMAQAPAAMHATPGVPAMTPFGHLARPNGMSVAMADVTPPPAQADNNL</sequence>
<dbReference type="OrthoDB" id="1732493at2759"/>
<dbReference type="SUPFAM" id="SSF56112">
    <property type="entry name" value="Protein kinase-like (PK-like)"/>
    <property type="match status" value="1"/>
</dbReference>
<dbReference type="Proteomes" id="UP000660262">
    <property type="component" value="Unassembled WGS sequence"/>
</dbReference>
<evidence type="ECO:0000256" key="5">
    <source>
        <dbReference type="ARBA" id="ARBA00022741"/>
    </source>
</evidence>
<dbReference type="Gene3D" id="3.30.200.20">
    <property type="entry name" value="Phosphorylase Kinase, domain 1"/>
    <property type="match status" value="1"/>
</dbReference>
<comment type="similarity">
    <text evidence="1">Belongs to the protein kinase superfamily. CMGC Ser/Thr protein kinase family. CDC2/CDKX subfamily.</text>
</comment>
<evidence type="ECO:0000256" key="6">
    <source>
        <dbReference type="ARBA" id="ARBA00022777"/>
    </source>
</evidence>
<evidence type="ECO:0000256" key="2">
    <source>
        <dbReference type="ARBA" id="ARBA00012409"/>
    </source>
</evidence>
<evidence type="ECO:0000313" key="13">
    <source>
        <dbReference type="Proteomes" id="UP000660262"/>
    </source>
</evidence>
<accession>A0A830HVV4</accession>
<dbReference type="InterPro" id="IPR017441">
    <property type="entry name" value="Protein_kinase_ATP_BS"/>
</dbReference>
<keyword evidence="13" id="KW-1185">Reference proteome</keyword>
<dbReference type="InterPro" id="IPR050108">
    <property type="entry name" value="CDK"/>
</dbReference>
<keyword evidence="4" id="KW-0808">Transferase</keyword>
<keyword evidence="6" id="KW-0418">Kinase</keyword>
<dbReference type="SMART" id="SM00220">
    <property type="entry name" value="S_TKc"/>
    <property type="match status" value="1"/>
</dbReference>
<evidence type="ECO:0000256" key="1">
    <source>
        <dbReference type="ARBA" id="ARBA00006485"/>
    </source>
</evidence>
<keyword evidence="3 9" id="KW-0723">Serine/threonine-protein kinase</keyword>
<dbReference type="PROSITE" id="PS00108">
    <property type="entry name" value="PROTEIN_KINASE_ST"/>
    <property type="match status" value="1"/>
</dbReference>
<dbReference type="GO" id="GO:0045944">
    <property type="term" value="P:positive regulation of transcription by RNA polymerase II"/>
    <property type="evidence" value="ECO:0007669"/>
    <property type="project" value="TreeGrafter"/>
</dbReference>
<dbReference type="InterPro" id="IPR000719">
    <property type="entry name" value="Prot_kinase_dom"/>
</dbReference>
<evidence type="ECO:0000256" key="7">
    <source>
        <dbReference type="ARBA" id="ARBA00022840"/>
    </source>
</evidence>
<proteinExistence type="inferred from homology"/>
<dbReference type="InterPro" id="IPR011009">
    <property type="entry name" value="Kinase-like_dom_sf"/>
</dbReference>
<dbReference type="PROSITE" id="PS00107">
    <property type="entry name" value="PROTEIN_KINASE_ATP"/>
    <property type="match status" value="1"/>
</dbReference>
<dbReference type="FunFam" id="1.10.510.10:FF:000624">
    <property type="entry name" value="Mitogen-activated protein kinase"/>
    <property type="match status" value="1"/>
</dbReference>
<comment type="caution">
    <text evidence="12">The sequence shown here is derived from an EMBL/GenBank/DDBJ whole genome shotgun (WGS) entry which is preliminary data.</text>
</comment>
<dbReference type="GO" id="GO:0005524">
    <property type="term" value="F:ATP binding"/>
    <property type="evidence" value="ECO:0007669"/>
    <property type="project" value="UniProtKB-UniRule"/>
</dbReference>
<organism evidence="12 13">
    <name type="scientific">Pycnococcus provasolii</name>
    <dbReference type="NCBI Taxonomy" id="41880"/>
    <lineage>
        <taxon>Eukaryota</taxon>
        <taxon>Viridiplantae</taxon>
        <taxon>Chlorophyta</taxon>
        <taxon>Pseudoscourfieldiophyceae</taxon>
        <taxon>Pseudoscourfieldiales</taxon>
        <taxon>Pycnococcaceae</taxon>
        <taxon>Pycnococcus</taxon>
    </lineage>
</organism>
<evidence type="ECO:0000259" key="11">
    <source>
        <dbReference type="PROSITE" id="PS50011"/>
    </source>
</evidence>
<keyword evidence="5 8" id="KW-0547">Nucleotide-binding</keyword>
<dbReference type="Gene3D" id="1.10.510.10">
    <property type="entry name" value="Transferase(Phosphotransferase) domain 1"/>
    <property type="match status" value="1"/>
</dbReference>
<dbReference type="PROSITE" id="PS50011">
    <property type="entry name" value="PROTEIN_KINASE_DOM"/>
    <property type="match status" value="1"/>
</dbReference>
<feature type="domain" description="Protein kinase" evidence="11">
    <location>
        <begin position="4"/>
        <end position="299"/>
    </location>
</feature>
<feature type="region of interest" description="Disordered" evidence="10">
    <location>
        <begin position="323"/>
        <end position="367"/>
    </location>
</feature>
<dbReference type="InterPro" id="IPR008271">
    <property type="entry name" value="Ser/Thr_kinase_AS"/>
</dbReference>
<feature type="binding site" evidence="8">
    <location>
        <position position="33"/>
    </location>
    <ligand>
        <name>ATP</name>
        <dbReference type="ChEBI" id="CHEBI:30616"/>
    </ligand>
</feature>
<evidence type="ECO:0000256" key="9">
    <source>
        <dbReference type="RuleBase" id="RU000304"/>
    </source>
</evidence>
<dbReference type="EMBL" id="BNJQ01000033">
    <property type="protein sequence ID" value="GHP11272.1"/>
    <property type="molecule type" value="Genomic_DNA"/>
</dbReference>
<reference evidence="12" key="1">
    <citation type="submission" date="2020-10" db="EMBL/GenBank/DDBJ databases">
        <title>Unveiling of a novel bifunctional photoreceptor, Dualchrome1, isolated from a cosmopolitan green alga.</title>
        <authorList>
            <person name="Suzuki S."/>
            <person name="Kawachi M."/>
        </authorList>
    </citation>
    <scope>NUCLEOTIDE SEQUENCE</scope>
    <source>
        <strain evidence="12">NIES 2893</strain>
    </source>
</reference>
<name>A0A830HVV4_9CHLO</name>
<dbReference type="GO" id="GO:0070985">
    <property type="term" value="C:transcription factor TFIIK complex"/>
    <property type="evidence" value="ECO:0007669"/>
    <property type="project" value="TreeGrafter"/>
</dbReference>
<keyword evidence="7 8" id="KW-0067">ATP-binding</keyword>
<evidence type="ECO:0000256" key="10">
    <source>
        <dbReference type="SAM" id="MobiDB-lite"/>
    </source>
</evidence>
<evidence type="ECO:0000256" key="3">
    <source>
        <dbReference type="ARBA" id="ARBA00022527"/>
    </source>
</evidence>
<evidence type="ECO:0000256" key="4">
    <source>
        <dbReference type="ARBA" id="ARBA00022679"/>
    </source>
</evidence>
<dbReference type="Pfam" id="PF00069">
    <property type="entry name" value="Pkinase"/>
    <property type="match status" value="1"/>
</dbReference>
<dbReference type="EC" id="2.7.11.23" evidence="2"/>
<dbReference type="PANTHER" id="PTHR24056">
    <property type="entry name" value="CELL DIVISION PROTEIN KINASE"/>
    <property type="match status" value="1"/>
</dbReference>
<protein>
    <recommendedName>
        <fullName evidence="2">[RNA-polymerase]-subunit kinase</fullName>
        <ecNumber evidence="2">2.7.11.23</ecNumber>
    </recommendedName>
</protein>
<dbReference type="PANTHER" id="PTHR24056:SF0">
    <property type="entry name" value="CYCLIN-DEPENDENT KINASE 7"/>
    <property type="match status" value="1"/>
</dbReference>
<evidence type="ECO:0000313" key="12">
    <source>
        <dbReference type="EMBL" id="GHP11272.1"/>
    </source>
</evidence>
<dbReference type="GO" id="GO:0005737">
    <property type="term" value="C:cytoplasm"/>
    <property type="evidence" value="ECO:0007669"/>
    <property type="project" value="TreeGrafter"/>
</dbReference>
<evidence type="ECO:0000256" key="8">
    <source>
        <dbReference type="PROSITE-ProRule" id="PRU10141"/>
    </source>
</evidence>
<gene>
    <name evidence="12" type="ORF">PPROV_001000000</name>
</gene>
<dbReference type="GO" id="GO:0008353">
    <property type="term" value="F:RNA polymerase II CTD heptapeptide repeat kinase activity"/>
    <property type="evidence" value="ECO:0007669"/>
    <property type="project" value="UniProtKB-EC"/>
</dbReference>
<dbReference type="AlphaFoldDB" id="A0A830HVV4"/>